<evidence type="ECO:0000256" key="2">
    <source>
        <dbReference type="ARBA" id="ARBA00022692"/>
    </source>
</evidence>
<dbReference type="AlphaFoldDB" id="A0A210PN51"/>
<feature type="compositionally biased region" description="Basic and acidic residues" evidence="6">
    <location>
        <begin position="526"/>
        <end position="544"/>
    </location>
</feature>
<feature type="chain" id="PRO_5012532720" evidence="8">
    <location>
        <begin position="24"/>
        <end position="544"/>
    </location>
</feature>
<dbReference type="PRINTS" id="PR00205">
    <property type="entry name" value="CADHERIN"/>
</dbReference>
<evidence type="ECO:0000259" key="9">
    <source>
        <dbReference type="PROSITE" id="PS50268"/>
    </source>
</evidence>
<feature type="signal peptide" evidence="8">
    <location>
        <begin position="1"/>
        <end position="23"/>
    </location>
</feature>
<dbReference type="InterPro" id="IPR015919">
    <property type="entry name" value="Cadherin-like_sf"/>
</dbReference>
<dbReference type="OrthoDB" id="6096059at2759"/>
<sequence length="544" mass="60866">MAVSSWIVIVVCFIPILVNIVNGTCVESLQGIYPALVRISEIENDTVLLNTTTLPTLIWNFALSEVDNAVNLDKALEQDLFENFINISKSDTHIEVKLLKPLNTEYFCKIYNKQLNSFIIGITCKDPGNSAPIPLSFTVSNLEVDEFKPEFRIQPLTITIPESSPIGTTLLLINNTLKDEDCPPNFGLNTIRLTNYTIDPQVNGISVVEIRLGSVGDVVLKQKVDFDKEYAVRRPVYFMVNVRVTDPQNRLTTTTLRINIKDVNDLPPAFDEFSYTSHTSIKHRGKLTVTPSAIHAVDQDVSINCSVIYSLVDSGPFSQSLNIDSTTGELSQIEDVTSAPDVIQIQATETCPDTTTQLSQTVPMLITLNNNTVHLPPDAGKSTAEEGSDFRLILIIIGVVALVVIIALLVGFVFYYKRMSRAVRPDEDRPETPRTEEEDLDTDRSGSKEVLLDPMVLPTPTGRKGQLPPLNMTSTGTETDRKKKRSRRRKKNKEPDIYDGTREYEKAADPTFFKSTQKDKIKRSTRSKDNKTTEPNRRINVENE</sequence>
<accession>A0A210PN51</accession>
<proteinExistence type="predicted"/>
<evidence type="ECO:0000256" key="4">
    <source>
        <dbReference type="ARBA" id="ARBA00023180"/>
    </source>
</evidence>
<evidence type="ECO:0000256" key="5">
    <source>
        <dbReference type="PROSITE-ProRule" id="PRU00043"/>
    </source>
</evidence>
<keyword evidence="8" id="KW-0732">Signal</keyword>
<dbReference type="Gene3D" id="2.60.40.60">
    <property type="entry name" value="Cadherins"/>
    <property type="match status" value="2"/>
</dbReference>
<dbReference type="SUPFAM" id="SSF49313">
    <property type="entry name" value="Cadherin-like"/>
    <property type="match status" value="2"/>
</dbReference>
<evidence type="ECO:0000256" key="8">
    <source>
        <dbReference type="SAM" id="SignalP"/>
    </source>
</evidence>
<feature type="compositionally biased region" description="Basic and acidic residues" evidence="6">
    <location>
        <begin position="493"/>
        <end position="508"/>
    </location>
</feature>
<dbReference type="PANTHER" id="PTHR24028:SF328">
    <property type="entry name" value="CADHERIN-3"/>
    <property type="match status" value="1"/>
</dbReference>
<dbReference type="GO" id="GO:0005509">
    <property type="term" value="F:calcium ion binding"/>
    <property type="evidence" value="ECO:0007669"/>
    <property type="project" value="UniProtKB-UniRule"/>
</dbReference>
<dbReference type="PROSITE" id="PS50268">
    <property type="entry name" value="CADHERIN_2"/>
    <property type="match status" value="1"/>
</dbReference>
<keyword evidence="11" id="KW-1185">Reference proteome</keyword>
<evidence type="ECO:0000313" key="11">
    <source>
        <dbReference type="Proteomes" id="UP000242188"/>
    </source>
</evidence>
<name>A0A210PN51_MIZYE</name>
<evidence type="ECO:0000313" key="10">
    <source>
        <dbReference type="EMBL" id="OWF37893.1"/>
    </source>
</evidence>
<feature type="transmembrane region" description="Helical" evidence="7">
    <location>
        <begin position="392"/>
        <end position="416"/>
    </location>
</feature>
<feature type="compositionally biased region" description="Basic residues" evidence="6">
    <location>
        <begin position="482"/>
        <end position="492"/>
    </location>
</feature>
<evidence type="ECO:0000256" key="7">
    <source>
        <dbReference type="SAM" id="Phobius"/>
    </source>
</evidence>
<dbReference type="CDD" id="cd11304">
    <property type="entry name" value="Cadherin_repeat"/>
    <property type="match status" value="2"/>
</dbReference>
<reference evidence="10 11" key="1">
    <citation type="journal article" date="2017" name="Nat. Ecol. Evol.">
        <title>Scallop genome provides insights into evolution of bilaterian karyotype and development.</title>
        <authorList>
            <person name="Wang S."/>
            <person name="Zhang J."/>
            <person name="Jiao W."/>
            <person name="Li J."/>
            <person name="Xun X."/>
            <person name="Sun Y."/>
            <person name="Guo X."/>
            <person name="Huan P."/>
            <person name="Dong B."/>
            <person name="Zhang L."/>
            <person name="Hu X."/>
            <person name="Sun X."/>
            <person name="Wang J."/>
            <person name="Zhao C."/>
            <person name="Wang Y."/>
            <person name="Wang D."/>
            <person name="Huang X."/>
            <person name="Wang R."/>
            <person name="Lv J."/>
            <person name="Li Y."/>
            <person name="Zhang Z."/>
            <person name="Liu B."/>
            <person name="Lu W."/>
            <person name="Hui Y."/>
            <person name="Liang J."/>
            <person name="Zhou Z."/>
            <person name="Hou R."/>
            <person name="Li X."/>
            <person name="Liu Y."/>
            <person name="Li H."/>
            <person name="Ning X."/>
            <person name="Lin Y."/>
            <person name="Zhao L."/>
            <person name="Xing Q."/>
            <person name="Dou J."/>
            <person name="Li Y."/>
            <person name="Mao J."/>
            <person name="Guo H."/>
            <person name="Dou H."/>
            <person name="Li T."/>
            <person name="Mu C."/>
            <person name="Jiang W."/>
            <person name="Fu Q."/>
            <person name="Fu X."/>
            <person name="Miao Y."/>
            <person name="Liu J."/>
            <person name="Yu Q."/>
            <person name="Li R."/>
            <person name="Liao H."/>
            <person name="Li X."/>
            <person name="Kong Y."/>
            <person name="Jiang Z."/>
            <person name="Chourrout D."/>
            <person name="Li R."/>
            <person name="Bao Z."/>
        </authorList>
    </citation>
    <scope>NUCLEOTIDE SEQUENCE [LARGE SCALE GENOMIC DNA]</scope>
    <source>
        <strain evidence="10 11">PY_sf001</strain>
    </source>
</reference>
<dbReference type="PANTHER" id="PTHR24028">
    <property type="entry name" value="CADHERIN-87A"/>
    <property type="match status" value="1"/>
</dbReference>
<dbReference type="InterPro" id="IPR002126">
    <property type="entry name" value="Cadherin-like_dom"/>
</dbReference>
<feature type="domain" description="Cadherin" evidence="9">
    <location>
        <begin position="152"/>
        <end position="270"/>
    </location>
</feature>
<evidence type="ECO:0000256" key="6">
    <source>
        <dbReference type="SAM" id="MobiDB-lite"/>
    </source>
</evidence>
<feature type="compositionally biased region" description="Basic and acidic residues" evidence="6">
    <location>
        <begin position="423"/>
        <end position="435"/>
    </location>
</feature>
<keyword evidence="4" id="KW-0325">Glycoprotein</keyword>
<evidence type="ECO:0000256" key="1">
    <source>
        <dbReference type="ARBA" id="ARBA00004167"/>
    </source>
</evidence>
<dbReference type="EMBL" id="NEDP02005577">
    <property type="protein sequence ID" value="OWF37893.1"/>
    <property type="molecule type" value="Genomic_DNA"/>
</dbReference>
<evidence type="ECO:0000256" key="3">
    <source>
        <dbReference type="ARBA" id="ARBA00022989"/>
    </source>
</evidence>
<feature type="compositionally biased region" description="Basic and acidic residues" evidence="6">
    <location>
        <begin position="442"/>
        <end position="451"/>
    </location>
</feature>
<keyword evidence="5" id="KW-0106">Calcium</keyword>
<keyword evidence="3 7" id="KW-1133">Transmembrane helix</keyword>
<comment type="subcellular location">
    <subcellularLocation>
        <location evidence="1">Membrane</location>
        <topology evidence="1">Single-pass membrane protein</topology>
    </subcellularLocation>
</comment>
<keyword evidence="2 7" id="KW-0812">Transmembrane</keyword>
<protein>
    <submittedName>
        <fullName evidence="10">Protein dachsous</fullName>
    </submittedName>
</protein>
<keyword evidence="7" id="KW-0472">Membrane</keyword>
<dbReference type="GO" id="GO:0007156">
    <property type="term" value="P:homophilic cell adhesion via plasma membrane adhesion molecules"/>
    <property type="evidence" value="ECO:0007669"/>
    <property type="project" value="InterPro"/>
</dbReference>
<dbReference type="GO" id="GO:0005886">
    <property type="term" value="C:plasma membrane"/>
    <property type="evidence" value="ECO:0007669"/>
    <property type="project" value="TreeGrafter"/>
</dbReference>
<dbReference type="InterPro" id="IPR050174">
    <property type="entry name" value="Protocadherin/Cadherin-CA"/>
</dbReference>
<organism evidence="10 11">
    <name type="scientific">Mizuhopecten yessoensis</name>
    <name type="common">Japanese scallop</name>
    <name type="synonym">Patinopecten yessoensis</name>
    <dbReference type="NCBI Taxonomy" id="6573"/>
    <lineage>
        <taxon>Eukaryota</taxon>
        <taxon>Metazoa</taxon>
        <taxon>Spiralia</taxon>
        <taxon>Lophotrochozoa</taxon>
        <taxon>Mollusca</taxon>
        <taxon>Bivalvia</taxon>
        <taxon>Autobranchia</taxon>
        <taxon>Pteriomorphia</taxon>
        <taxon>Pectinida</taxon>
        <taxon>Pectinoidea</taxon>
        <taxon>Pectinidae</taxon>
        <taxon>Mizuhopecten</taxon>
    </lineage>
</organism>
<comment type="caution">
    <text evidence="10">The sequence shown here is derived from an EMBL/GenBank/DDBJ whole genome shotgun (WGS) entry which is preliminary data.</text>
</comment>
<dbReference type="Proteomes" id="UP000242188">
    <property type="component" value="Unassembled WGS sequence"/>
</dbReference>
<feature type="region of interest" description="Disordered" evidence="6">
    <location>
        <begin position="423"/>
        <end position="544"/>
    </location>
</feature>
<gene>
    <name evidence="10" type="ORF">KP79_PYT05543</name>
</gene>